<reference evidence="2" key="1">
    <citation type="journal article" date="2014" name="Int. J. Syst. Evol. Microbiol.">
        <title>Complete genome sequence of Corynebacterium casei LMG S-19264T (=DSM 44701T), isolated from a smear-ripened cheese.</title>
        <authorList>
            <consortium name="US DOE Joint Genome Institute (JGI-PGF)"/>
            <person name="Walter F."/>
            <person name="Albersmeier A."/>
            <person name="Kalinowski J."/>
            <person name="Ruckert C."/>
        </authorList>
    </citation>
    <scope>NUCLEOTIDE SEQUENCE</scope>
    <source>
        <strain evidence="2">VKM Ac-1940</strain>
    </source>
</reference>
<dbReference type="Gene3D" id="3.40.50.720">
    <property type="entry name" value="NAD(P)-binding Rossmann-like Domain"/>
    <property type="match status" value="1"/>
</dbReference>
<proteinExistence type="predicted"/>
<dbReference type="SUPFAM" id="SSF51735">
    <property type="entry name" value="NAD(P)-binding Rossmann-fold domains"/>
    <property type="match status" value="1"/>
</dbReference>
<dbReference type="Pfam" id="PF13460">
    <property type="entry name" value="NAD_binding_10"/>
    <property type="match status" value="1"/>
</dbReference>
<dbReference type="PANTHER" id="PTHR15020">
    <property type="entry name" value="FLAVIN REDUCTASE-RELATED"/>
    <property type="match status" value="1"/>
</dbReference>
<sequence length="221" mass="22766">MARILLIGGHGKIALLLEPLLAAAGHHVTAVIRNPDHESDVAAAGATPLVADIERFDLDQFTNLVSGNDVVIWSAGAGGGDATRTMAVDRDAAIRSMDAAARAGVRRYIMVSYFGAGPDHGIDPADSFFAYAEAKAAADVHLRASDLDATIVAPSRLTSDEPTRRIDVEAAASGSVSRADVAAVIAAVIDEPSTVGRTISFNSGDVPVVDAVRAAAGEEKP</sequence>
<gene>
    <name evidence="2" type="ORF">GCM10017591_06080</name>
</gene>
<reference evidence="2" key="2">
    <citation type="submission" date="2023-01" db="EMBL/GenBank/DDBJ databases">
        <authorList>
            <person name="Sun Q."/>
            <person name="Evtushenko L."/>
        </authorList>
    </citation>
    <scope>NUCLEOTIDE SEQUENCE</scope>
    <source>
        <strain evidence="2">VKM Ac-1940</strain>
    </source>
</reference>
<organism evidence="2 3">
    <name type="scientific">Microbacterium dextranolyticum</name>
    <dbReference type="NCBI Taxonomy" id="36806"/>
    <lineage>
        <taxon>Bacteria</taxon>
        <taxon>Bacillati</taxon>
        <taxon>Actinomycetota</taxon>
        <taxon>Actinomycetes</taxon>
        <taxon>Micrococcales</taxon>
        <taxon>Microbacteriaceae</taxon>
        <taxon>Microbacterium</taxon>
    </lineage>
</organism>
<dbReference type="EMBL" id="BSER01000002">
    <property type="protein sequence ID" value="GLJ94547.1"/>
    <property type="molecule type" value="Genomic_DNA"/>
</dbReference>
<comment type="caution">
    <text evidence="2">The sequence shown here is derived from an EMBL/GenBank/DDBJ whole genome shotgun (WGS) entry which is preliminary data.</text>
</comment>
<keyword evidence="3" id="KW-1185">Reference proteome</keyword>
<evidence type="ECO:0000313" key="3">
    <source>
        <dbReference type="Proteomes" id="UP001142291"/>
    </source>
</evidence>
<dbReference type="PANTHER" id="PTHR15020:SF50">
    <property type="entry name" value="UPF0659 PROTEIN YMR090W"/>
    <property type="match status" value="1"/>
</dbReference>
<accession>A0A9W6M598</accession>
<name>A0A9W6M598_9MICO</name>
<evidence type="ECO:0000259" key="1">
    <source>
        <dbReference type="Pfam" id="PF13460"/>
    </source>
</evidence>
<dbReference type="InterPro" id="IPR036291">
    <property type="entry name" value="NAD(P)-bd_dom_sf"/>
</dbReference>
<dbReference type="AlphaFoldDB" id="A0A9W6M598"/>
<dbReference type="InterPro" id="IPR016040">
    <property type="entry name" value="NAD(P)-bd_dom"/>
</dbReference>
<dbReference type="RefSeq" id="WP_204963029.1">
    <property type="nucleotide sequence ID" value="NZ_BAAAUR010000008.1"/>
</dbReference>
<protein>
    <submittedName>
        <fullName evidence="2">NAD-dependent dehydratase</fullName>
    </submittedName>
</protein>
<feature type="domain" description="NAD(P)-binding" evidence="1">
    <location>
        <begin position="8"/>
        <end position="192"/>
    </location>
</feature>
<evidence type="ECO:0000313" key="2">
    <source>
        <dbReference type="EMBL" id="GLJ94547.1"/>
    </source>
</evidence>
<dbReference type="Proteomes" id="UP001142291">
    <property type="component" value="Unassembled WGS sequence"/>
</dbReference>